<dbReference type="eggNOG" id="COG2755">
    <property type="taxonomic scope" value="Bacteria"/>
</dbReference>
<evidence type="ECO:0000313" key="2">
    <source>
        <dbReference type="EMBL" id="AGA31465.1"/>
    </source>
</evidence>
<evidence type="ECO:0000313" key="3">
    <source>
        <dbReference type="Proteomes" id="UP000010798"/>
    </source>
</evidence>
<dbReference type="Gene3D" id="3.40.50.1110">
    <property type="entry name" value="SGNH hydrolase"/>
    <property type="match status" value="1"/>
</dbReference>
<dbReference type="STRING" id="886293.Sinac_7428"/>
<accession>L0DR36</accession>
<sequence length="421" mass="46987">MTSNDSMMGAAQTCFVKTFAILLLGLVPLPVGWVRARSAVDSARSNEMNRTDREINAGGYYEGLIGTDAPQGGPSELTLSLIGKPKGWGRPRASDLKRSLDGDVLMFELRPNVNQMLYGEPFITNTFGMRGRSHQHQKPPETFRIAVLGSSIDMGWGVGSETMYVNELENWLNDHAMKLGIKRRFEVLNFAVPAYSPMQRFESFRRKAIEFDPDLVLYSATMLDIRLIEIHLCDMFQCRVDVTYDFLRQAVAKAGITERDIRLNADEKLRDKNAIKGKLRPHYWSIYDATMGALAAECRSAGIPLASMIIPRVGKADAPNARDENVAALRAVLTPHTTTLFDLSNTFDDLDPADLEIGPLDDHPNALGHHRLFRALARALVNDDLYETLFETPRPTDFDDHGPVGQPFRPTPPKDVGDNQP</sequence>
<dbReference type="OrthoDB" id="246757at2"/>
<dbReference type="RefSeq" id="WP_015250532.1">
    <property type="nucleotide sequence ID" value="NC_019892.1"/>
</dbReference>
<dbReference type="Proteomes" id="UP000010798">
    <property type="component" value="Chromosome"/>
</dbReference>
<keyword evidence="3" id="KW-1185">Reference proteome</keyword>
<evidence type="ECO:0000256" key="1">
    <source>
        <dbReference type="SAM" id="MobiDB-lite"/>
    </source>
</evidence>
<protein>
    <recommendedName>
        <fullName evidence="4">SGNH hydrolase-type esterase domain-containing protein</fullName>
    </recommendedName>
</protein>
<dbReference type="HOGENOM" id="CLU_655185_0_0_0"/>
<evidence type="ECO:0008006" key="4">
    <source>
        <dbReference type="Google" id="ProtNLM"/>
    </source>
</evidence>
<dbReference type="GO" id="GO:0016788">
    <property type="term" value="F:hydrolase activity, acting on ester bonds"/>
    <property type="evidence" value="ECO:0007669"/>
    <property type="project" value="UniProtKB-ARBA"/>
</dbReference>
<name>L0DR36_SINAD</name>
<dbReference type="InterPro" id="IPR036514">
    <property type="entry name" value="SGNH_hydro_sf"/>
</dbReference>
<dbReference type="AlphaFoldDB" id="L0DR36"/>
<dbReference type="EMBL" id="CP003364">
    <property type="protein sequence ID" value="AGA31465.1"/>
    <property type="molecule type" value="Genomic_DNA"/>
</dbReference>
<gene>
    <name evidence="2" type="ordered locus">Sinac_7428</name>
</gene>
<dbReference type="KEGG" id="saci:Sinac_7428"/>
<feature type="region of interest" description="Disordered" evidence="1">
    <location>
        <begin position="392"/>
        <end position="421"/>
    </location>
</feature>
<reference evidence="2 3" key="1">
    <citation type="submission" date="2012-02" db="EMBL/GenBank/DDBJ databases">
        <title>Complete sequence of chromosome of Singulisphaera acidiphila DSM 18658.</title>
        <authorList>
            <consortium name="US DOE Joint Genome Institute (JGI-PGF)"/>
            <person name="Lucas S."/>
            <person name="Copeland A."/>
            <person name="Lapidus A."/>
            <person name="Glavina del Rio T."/>
            <person name="Dalin E."/>
            <person name="Tice H."/>
            <person name="Bruce D."/>
            <person name="Goodwin L."/>
            <person name="Pitluck S."/>
            <person name="Peters L."/>
            <person name="Ovchinnikova G."/>
            <person name="Chertkov O."/>
            <person name="Kyrpides N."/>
            <person name="Mavromatis K."/>
            <person name="Ivanova N."/>
            <person name="Brettin T."/>
            <person name="Detter J.C."/>
            <person name="Han C."/>
            <person name="Larimer F."/>
            <person name="Land M."/>
            <person name="Hauser L."/>
            <person name="Markowitz V."/>
            <person name="Cheng J.-F."/>
            <person name="Hugenholtz P."/>
            <person name="Woyke T."/>
            <person name="Wu D."/>
            <person name="Tindall B."/>
            <person name="Pomrenke H."/>
            <person name="Brambilla E."/>
            <person name="Klenk H.-P."/>
            <person name="Eisen J.A."/>
        </authorList>
    </citation>
    <scope>NUCLEOTIDE SEQUENCE [LARGE SCALE GENOMIC DNA]</scope>
    <source>
        <strain evidence="3">ATCC BAA-1392 / DSM 18658 / VKM B-2454 / MOB10</strain>
    </source>
</reference>
<dbReference type="SUPFAM" id="SSF52266">
    <property type="entry name" value="SGNH hydrolase"/>
    <property type="match status" value="1"/>
</dbReference>
<proteinExistence type="predicted"/>
<organism evidence="2 3">
    <name type="scientific">Singulisphaera acidiphila (strain ATCC BAA-1392 / DSM 18658 / VKM B-2454 / MOB10)</name>
    <dbReference type="NCBI Taxonomy" id="886293"/>
    <lineage>
        <taxon>Bacteria</taxon>
        <taxon>Pseudomonadati</taxon>
        <taxon>Planctomycetota</taxon>
        <taxon>Planctomycetia</taxon>
        <taxon>Isosphaerales</taxon>
        <taxon>Isosphaeraceae</taxon>
        <taxon>Singulisphaera</taxon>
    </lineage>
</organism>